<gene>
    <name evidence="2" type="ORF">J8273_2132</name>
</gene>
<keyword evidence="3" id="KW-1185">Reference proteome</keyword>
<protein>
    <submittedName>
        <fullName evidence="2">Chromosome segregation protein</fullName>
    </submittedName>
</protein>
<accession>A0A8J6E440</accession>
<reference evidence="2" key="1">
    <citation type="submission" date="2021-05" db="EMBL/GenBank/DDBJ databases">
        <title>A free-living protist that lacks canonical eukaryotic 1 DNA replication and segregation systems.</title>
        <authorList>
            <person name="Salas-Leiva D.E."/>
            <person name="Tromer E.C."/>
            <person name="Curtis B.A."/>
            <person name="Jerlstrom-Hultqvist J."/>
            <person name="Kolisko M."/>
            <person name="Yi Z."/>
            <person name="Salas-Leiva J.S."/>
            <person name="Gallot-Lavallee L."/>
            <person name="Kops G.J.P.L."/>
            <person name="Archibald J.M."/>
            <person name="Simpson A.G.B."/>
            <person name="Roger A.J."/>
        </authorList>
    </citation>
    <scope>NUCLEOTIDE SEQUENCE</scope>
    <source>
        <strain evidence="2">BICM</strain>
    </source>
</reference>
<organism evidence="2 3">
    <name type="scientific">Carpediemonas membranifera</name>
    <dbReference type="NCBI Taxonomy" id="201153"/>
    <lineage>
        <taxon>Eukaryota</taxon>
        <taxon>Metamonada</taxon>
        <taxon>Carpediemonas-like organisms</taxon>
        <taxon>Carpediemonas</taxon>
    </lineage>
</organism>
<evidence type="ECO:0000313" key="3">
    <source>
        <dbReference type="Proteomes" id="UP000717585"/>
    </source>
</evidence>
<feature type="coiled-coil region" evidence="1">
    <location>
        <begin position="127"/>
        <end position="166"/>
    </location>
</feature>
<proteinExistence type="predicted"/>
<dbReference type="AlphaFoldDB" id="A0A8J6E440"/>
<dbReference type="EMBL" id="JAHDYR010000006">
    <property type="protein sequence ID" value="KAG9396401.1"/>
    <property type="molecule type" value="Genomic_DNA"/>
</dbReference>
<keyword evidence="1" id="KW-0175">Coiled coil</keyword>
<evidence type="ECO:0000256" key="1">
    <source>
        <dbReference type="SAM" id="Coils"/>
    </source>
</evidence>
<comment type="caution">
    <text evidence="2">The sequence shown here is derived from an EMBL/GenBank/DDBJ whole genome shotgun (WGS) entry which is preliminary data.</text>
</comment>
<sequence length="281" mass="31382">MDRCVYCATIDTDATPEVTKVFTDHQWFPIHDNKRSFIRKWPISTVDADKVAMEAFNEVISLASATKTKSSKVTLGVSGFLSALTSLAGTGLQIDAPSSTAGSDIICRDLKLYLSEMQKHAAVVQSAAKLELAKANAELAVERARLEQMRLQINQRQNAVSREEDRLATERARIDAQLAESRARDRQAHLQLSEERDKMEFAQQEMQRKFESEFEAHRTATEQQYEDLCAGFKAEVELIKAEAQALTDRAEGRGGDKAGVEVLARDLNNTLASVKRFVDKM</sequence>
<name>A0A8J6E440_9EUKA</name>
<evidence type="ECO:0000313" key="2">
    <source>
        <dbReference type="EMBL" id="KAG9396401.1"/>
    </source>
</evidence>
<dbReference type="Proteomes" id="UP000717585">
    <property type="component" value="Unassembled WGS sequence"/>
</dbReference>